<feature type="transmembrane region" description="Helical" evidence="1">
    <location>
        <begin position="42"/>
        <end position="62"/>
    </location>
</feature>
<comment type="caution">
    <text evidence="3">The sequence shown here is derived from an EMBL/GenBank/DDBJ whole genome shotgun (WGS) entry which is preliminary data.</text>
</comment>
<evidence type="ECO:0000256" key="1">
    <source>
        <dbReference type="SAM" id="Phobius"/>
    </source>
</evidence>
<dbReference type="EMBL" id="AHCF02000032">
    <property type="protein sequence ID" value="ERG60191.1"/>
    <property type="molecule type" value="Genomic_DNA"/>
</dbReference>
<reference evidence="3" key="1">
    <citation type="journal article" date="2012" name="J. Bacteriol.">
        <title>Genome sequences of type strains of seven species of the marine bacterium Pseudoalteromonas.</title>
        <authorList>
            <person name="Xie B.B."/>
            <person name="Shu Y.L."/>
            <person name="Qin Q.L."/>
            <person name="Rong J.C."/>
            <person name="Zhang X.Y."/>
            <person name="Chen X.L."/>
            <person name="Shi M."/>
            <person name="He H.L."/>
            <person name="Zhou B.C."/>
            <person name="Zhang Y.Z."/>
        </authorList>
    </citation>
    <scope>NUCLEOTIDE SEQUENCE [LARGE SCALE GENOMIC DNA]</scope>
    <source>
        <strain evidence="3">NCIMB 2128</strain>
    </source>
</reference>
<evidence type="ECO:0000313" key="3">
    <source>
        <dbReference type="EMBL" id="ERG60191.1"/>
    </source>
</evidence>
<dbReference type="Proteomes" id="UP000016534">
    <property type="component" value="Unassembled WGS sequence"/>
</dbReference>
<keyword evidence="1" id="KW-0472">Membrane</keyword>
<protein>
    <recommendedName>
        <fullName evidence="2">Endonuclease/exonuclease/phosphatase domain-containing protein</fullName>
    </recommendedName>
</protein>
<feature type="domain" description="Endonuclease/exonuclease/phosphatase" evidence="2">
    <location>
        <begin position="95"/>
        <end position="282"/>
    </location>
</feature>
<accession>A0ABP2XX79</accession>
<keyword evidence="1" id="KW-1133">Transmembrane helix</keyword>
<sequence>MLIVAAFNPWQFYYADLLISFRFPLLAAALFFALLLLALKKLWLGGVIAIICIINLSSLVPLHSLEVVPSKAAITVKQINLNYNNPYVDMHLKNLQNLQWDVLVLQEFSDLNRHLLTPFLNKASLFGYREVEGIPYGIVVISRLPIIHRQQVKLDGDRLGYIKLKLLLDKHPITAFIAHPPSPRTATHWHNRNRLLSVINEASTKEIDPWFIAGDLNIVPWSGYFNWSNAQSCYAAANAYTSFAPTAIEHTLMTGLPIDHCIFNQEFNLSSLEVSEFKGSDHKILSYTLNLKS</sequence>
<dbReference type="InterPro" id="IPR036691">
    <property type="entry name" value="Endo/exonu/phosph_ase_sf"/>
</dbReference>
<proteinExistence type="predicted"/>
<feature type="transmembrane region" description="Helical" evidence="1">
    <location>
        <begin position="12"/>
        <end position="35"/>
    </location>
</feature>
<keyword evidence="1" id="KW-0812">Transmembrane</keyword>
<organism evidence="3 4">
    <name type="scientific">Pseudoalteromonas undina</name>
    <dbReference type="NCBI Taxonomy" id="43660"/>
    <lineage>
        <taxon>Bacteria</taxon>
        <taxon>Pseudomonadati</taxon>
        <taxon>Pseudomonadota</taxon>
        <taxon>Gammaproteobacteria</taxon>
        <taxon>Alteromonadales</taxon>
        <taxon>Pseudoalteromonadaceae</taxon>
        <taxon>Pseudoalteromonas</taxon>
    </lineage>
</organism>
<name>A0ABP2XX79_9GAMM</name>
<dbReference type="Gene3D" id="3.60.10.10">
    <property type="entry name" value="Endonuclease/exonuclease/phosphatase"/>
    <property type="match status" value="1"/>
</dbReference>
<dbReference type="Pfam" id="PF03372">
    <property type="entry name" value="Exo_endo_phos"/>
    <property type="match status" value="1"/>
</dbReference>
<evidence type="ECO:0000259" key="2">
    <source>
        <dbReference type="Pfam" id="PF03372"/>
    </source>
</evidence>
<evidence type="ECO:0000313" key="4">
    <source>
        <dbReference type="Proteomes" id="UP000016534"/>
    </source>
</evidence>
<keyword evidence="4" id="KW-1185">Reference proteome</keyword>
<dbReference type="SUPFAM" id="SSF56219">
    <property type="entry name" value="DNase I-like"/>
    <property type="match status" value="1"/>
</dbReference>
<reference evidence="3" key="2">
    <citation type="submission" date="2013-04" db="EMBL/GenBank/DDBJ databases">
        <title>Genome sequence of Pseudoalteromonas undina.</title>
        <authorList>
            <person name="Xie B.-B."/>
            <person name="Rong J.-C."/>
            <person name="Qin Q.-L."/>
            <person name="Shu Y.-L."/>
            <person name="Zhang Y.-Z."/>
        </authorList>
    </citation>
    <scope>NUCLEOTIDE SEQUENCE</scope>
    <source>
        <strain evidence="3">NCIMB 2128</strain>
    </source>
</reference>
<dbReference type="InterPro" id="IPR005135">
    <property type="entry name" value="Endo/exonuclease/phosphatase"/>
</dbReference>
<gene>
    <name evidence="3" type="ORF">PUND_13534</name>
</gene>